<dbReference type="KEGG" id="kst:KSMBR1_0217"/>
<dbReference type="InterPro" id="IPR036977">
    <property type="entry name" value="DNA_primase_Znf_CHC2"/>
</dbReference>
<dbReference type="GO" id="GO:0008270">
    <property type="term" value="F:zinc ion binding"/>
    <property type="evidence" value="ECO:0007669"/>
    <property type="project" value="InterPro"/>
</dbReference>
<dbReference type="GO" id="GO:0003677">
    <property type="term" value="F:DNA binding"/>
    <property type="evidence" value="ECO:0007669"/>
    <property type="project" value="InterPro"/>
</dbReference>
<gene>
    <name evidence="1" type="ORF">KSMBR1_0217</name>
</gene>
<dbReference type="Gene3D" id="3.90.580.10">
    <property type="entry name" value="Zinc finger, CHC2-type domain"/>
    <property type="match status" value="1"/>
</dbReference>
<sequence length="100" mass="11435">MARLFSPQLLRSLRNDIPIDRLIADVLSIPHKYSEGYFRFPCPLCSEFNSATNPNTNLARCFRCKKNFNTIDIVMVDSNSSFPDAVYLLKSVLPQYINST</sequence>
<keyword evidence="2" id="KW-1185">Reference proteome</keyword>
<dbReference type="SUPFAM" id="SSF57783">
    <property type="entry name" value="Zinc beta-ribbon"/>
    <property type="match status" value="1"/>
</dbReference>
<dbReference type="GO" id="GO:0006260">
    <property type="term" value="P:DNA replication"/>
    <property type="evidence" value="ECO:0007669"/>
    <property type="project" value="InterPro"/>
</dbReference>
<name>A0A2C9CAE6_KUEST</name>
<protein>
    <submittedName>
        <fullName evidence="1">Putative zinc finger containing protein</fullName>
    </submittedName>
</protein>
<reference evidence="2" key="1">
    <citation type="submission" date="2017-10" db="EMBL/GenBank/DDBJ databases">
        <authorList>
            <person name="Frank J."/>
        </authorList>
    </citation>
    <scope>NUCLEOTIDE SEQUENCE [LARGE SCALE GENOMIC DNA]</scope>
</reference>
<dbReference type="AlphaFoldDB" id="A0A2C9CAE6"/>
<proteinExistence type="predicted"/>
<evidence type="ECO:0000313" key="1">
    <source>
        <dbReference type="EMBL" id="SOH02734.1"/>
    </source>
</evidence>
<evidence type="ECO:0000313" key="2">
    <source>
        <dbReference type="Proteomes" id="UP000221734"/>
    </source>
</evidence>
<organism evidence="1 2">
    <name type="scientific">Kuenenia stuttgartiensis</name>
    <dbReference type="NCBI Taxonomy" id="174633"/>
    <lineage>
        <taxon>Bacteria</taxon>
        <taxon>Pseudomonadati</taxon>
        <taxon>Planctomycetota</taxon>
        <taxon>Candidatus Brocadiia</taxon>
        <taxon>Candidatus Brocadiales</taxon>
        <taxon>Candidatus Brocadiaceae</taxon>
        <taxon>Candidatus Kuenenia</taxon>
    </lineage>
</organism>
<dbReference type="EMBL" id="LT934425">
    <property type="protein sequence ID" value="SOH02734.1"/>
    <property type="molecule type" value="Genomic_DNA"/>
</dbReference>
<dbReference type="Proteomes" id="UP000221734">
    <property type="component" value="Chromosome Kuenenia_stuttgartiensis_MBR1"/>
</dbReference>
<accession>A0A2C9CAE6</accession>